<dbReference type="SMART" id="SM00612">
    <property type="entry name" value="Kelch"/>
    <property type="match status" value="5"/>
</dbReference>
<dbReference type="InterPro" id="IPR006652">
    <property type="entry name" value="Kelch_1"/>
</dbReference>
<dbReference type="Gene3D" id="3.30.710.10">
    <property type="entry name" value="Potassium Channel Kv1.1, Chain A"/>
    <property type="match status" value="1"/>
</dbReference>
<dbReference type="InterPro" id="IPR011705">
    <property type="entry name" value="BACK"/>
</dbReference>
<dbReference type="Proteomes" id="UP001186944">
    <property type="component" value="Unassembled WGS sequence"/>
</dbReference>
<reference evidence="4" key="1">
    <citation type="submission" date="2019-08" db="EMBL/GenBank/DDBJ databases">
        <title>The improved chromosome-level genome for the pearl oyster Pinctada fucata martensii using PacBio sequencing and Hi-C.</title>
        <authorList>
            <person name="Zheng Z."/>
        </authorList>
    </citation>
    <scope>NUCLEOTIDE SEQUENCE</scope>
    <source>
        <strain evidence="4">ZZ-2019</strain>
        <tissue evidence="4">Adductor muscle</tissue>
    </source>
</reference>
<dbReference type="SMART" id="SM00875">
    <property type="entry name" value="BACK"/>
    <property type="match status" value="1"/>
</dbReference>
<gene>
    <name evidence="4" type="ORF">FSP39_023089</name>
</gene>
<evidence type="ECO:0000313" key="5">
    <source>
        <dbReference type="Proteomes" id="UP001186944"/>
    </source>
</evidence>
<dbReference type="PANTHER" id="PTHR45632:SF3">
    <property type="entry name" value="KELCH-LIKE PROTEIN 32"/>
    <property type="match status" value="1"/>
</dbReference>
<dbReference type="AlphaFoldDB" id="A0AA88XM17"/>
<feature type="domain" description="BACK" evidence="3">
    <location>
        <begin position="75"/>
        <end position="177"/>
    </location>
</feature>
<dbReference type="PIRSF" id="PIRSF037037">
    <property type="entry name" value="Kelch-like_protein_gigaxonin"/>
    <property type="match status" value="1"/>
</dbReference>
<dbReference type="InterPro" id="IPR015915">
    <property type="entry name" value="Kelch-typ_b-propeller"/>
</dbReference>
<dbReference type="SUPFAM" id="SSF117281">
    <property type="entry name" value="Kelch motif"/>
    <property type="match status" value="1"/>
</dbReference>
<dbReference type="Pfam" id="PF21536">
    <property type="entry name" value="BTB_KLHL33"/>
    <property type="match status" value="1"/>
</dbReference>
<dbReference type="InterPro" id="IPR017096">
    <property type="entry name" value="BTB-kelch_protein"/>
</dbReference>
<dbReference type="Pfam" id="PF24681">
    <property type="entry name" value="Kelch_KLHDC2_KLHL20_DRC7"/>
    <property type="match status" value="1"/>
</dbReference>
<dbReference type="Gene3D" id="2.120.10.80">
    <property type="entry name" value="Kelch-type beta propeller"/>
    <property type="match status" value="1"/>
</dbReference>
<dbReference type="Gene3D" id="1.25.40.420">
    <property type="match status" value="1"/>
</dbReference>
<dbReference type="Pfam" id="PF07707">
    <property type="entry name" value="BACK"/>
    <property type="match status" value="1"/>
</dbReference>
<dbReference type="Pfam" id="PF01344">
    <property type="entry name" value="Kelch_1"/>
    <property type="match status" value="1"/>
</dbReference>
<dbReference type="FunFam" id="1.25.40.420:FF:000001">
    <property type="entry name" value="Kelch-like family member 12"/>
    <property type="match status" value="1"/>
</dbReference>
<accession>A0AA88XM17</accession>
<dbReference type="EMBL" id="VSWD01000012">
    <property type="protein sequence ID" value="KAK3086770.1"/>
    <property type="molecule type" value="Genomic_DNA"/>
</dbReference>
<keyword evidence="1" id="KW-0880">Kelch repeat</keyword>
<name>A0AA88XM17_PINIB</name>
<dbReference type="PANTHER" id="PTHR45632">
    <property type="entry name" value="LD33804P"/>
    <property type="match status" value="1"/>
</dbReference>
<protein>
    <recommendedName>
        <fullName evidence="3">BACK domain-containing protein</fullName>
    </recommendedName>
</protein>
<keyword evidence="5" id="KW-1185">Reference proteome</keyword>
<organism evidence="4 5">
    <name type="scientific">Pinctada imbricata</name>
    <name type="common">Atlantic pearl-oyster</name>
    <name type="synonym">Pinctada martensii</name>
    <dbReference type="NCBI Taxonomy" id="66713"/>
    <lineage>
        <taxon>Eukaryota</taxon>
        <taxon>Metazoa</taxon>
        <taxon>Spiralia</taxon>
        <taxon>Lophotrochozoa</taxon>
        <taxon>Mollusca</taxon>
        <taxon>Bivalvia</taxon>
        <taxon>Autobranchia</taxon>
        <taxon>Pteriomorphia</taxon>
        <taxon>Pterioida</taxon>
        <taxon>Pterioidea</taxon>
        <taxon>Pteriidae</taxon>
        <taxon>Pinctada</taxon>
    </lineage>
</organism>
<dbReference type="InterPro" id="IPR011333">
    <property type="entry name" value="SKP1/BTB/POZ_sf"/>
</dbReference>
<evidence type="ECO:0000259" key="3">
    <source>
        <dbReference type="SMART" id="SM00875"/>
    </source>
</evidence>
<keyword evidence="2" id="KW-0677">Repeat</keyword>
<sequence>MMKSSMRESRENIVDLKGVTANGLKIIVDFIYTGAMLLNLQNVEDVLAAASHLQVHEAIELCSKYLQASICVRNCVDILNIAELYSLMSLRKSAKSFILQHFEDLTGFDQYPLLNESQMAEFLSENGLRVMSEFTLFNLVLKWIQHSPVEREQYVTDLMRNIRLPLLSGEELVEKVSRVPIMRRNAECCDLLTEAKDYHIVVSKQPLLQSNRTQVRSTNQCIVICHAQTLENYSLTTKRRGFLKENTVALYNPSVAVVDNFLYTCGGKYEGGGTTDIAMARCFRYDPRFDRWFELAPMNEPRKDFVLVAIEKKLYAIAGQDENKVMHTIECYDIVRNEWEMKCPLTRHVFRHAGTVCMGKIYISGGQIFSGTWRKLFCYSPTTDSWVEKAPMLRNRQDHIMTEVGGKLYVIGGHNDIDPLFIFPVPLKEVEKYCPETNQWTICKAELSIIGAGACVLDNTIYIVGGMERHNSLTNKIHKYDPQKDEVQIEDLYNIRINGCACALLTLPYYA</sequence>
<evidence type="ECO:0000256" key="1">
    <source>
        <dbReference type="ARBA" id="ARBA00022441"/>
    </source>
</evidence>
<proteinExistence type="predicted"/>
<dbReference type="SUPFAM" id="SSF54695">
    <property type="entry name" value="POZ domain"/>
    <property type="match status" value="1"/>
</dbReference>
<evidence type="ECO:0000256" key="2">
    <source>
        <dbReference type="ARBA" id="ARBA00022737"/>
    </source>
</evidence>
<comment type="caution">
    <text evidence="4">The sequence shown here is derived from an EMBL/GenBank/DDBJ whole genome shotgun (WGS) entry which is preliminary data.</text>
</comment>
<evidence type="ECO:0000313" key="4">
    <source>
        <dbReference type="EMBL" id="KAK3086770.1"/>
    </source>
</evidence>